<protein>
    <recommendedName>
        <fullName evidence="6">Lysine transporter LysE</fullName>
    </recommendedName>
</protein>
<feature type="transmembrane region" description="Helical" evidence="1">
    <location>
        <begin position="67"/>
        <end position="84"/>
    </location>
</feature>
<evidence type="ECO:0008006" key="6">
    <source>
        <dbReference type="Google" id="ProtNLM"/>
    </source>
</evidence>
<reference evidence="4 5" key="1">
    <citation type="submission" date="2020-03" db="EMBL/GenBank/DDBJ databases">
        <title>Soil Listeria distribution.</title>
        <authorList>
            <person name="Liao J."/>
            <person name="Wiedmann M."/>
        </authorList>
    </citation>
    <scope>NUCLEOTIDE SEQUENCE [LARGE SCALE GENOMIC DNA]</scope>
    <source>
        <strain evidence="3 5">FSL L7-1299</strain>
        <strain evidence="2 4">FSL L7-1658</strain>
    </source>
</reference>
<evidence type="ECO:0000313" key="3">
    <source>
        <dbReference type="EMBL" id="MBC1616580.1"/>
    </source>
</evidence>
<keyword evidence="1" id="KW-1133">Transmembrane helix</keyword>
<gene>
    <name evidence="2" type="ORF">HB836_03915</name>
    <name evidence="3" type="ORF">HB904_10295</name>
</gene>
<dbReference type="AlphaFoldDB" id="A0A841YKP3"/>
<dbReference type="EMBL" id="JAARSH010000006">
    <property type="protein sequence ID" value="MBC1616580.1"/>
    <property type="molecule type" value="Genomic_DNA"/>
</dbReference>
<evidence type="ECO:0000313" key="4">
    <source>
        <dbReference type="Proteomes" id="UP000544413"/>
    </source>
</evidence>
<proteinExistence type="predicted"/>
<organism evidence="2 4">
    <name type="scientific">Listeria booriae</name>
    <dbReference type="NCBI Taxonomy" id="1552123"/>
    <lineage>
        <taxon>Bacteria</taxon>
        <taxon>Bacillati</taxon>
        <taxon>Bacillota</taxon>
        <taxon>Bacilli</taxon>
        <taxon>Bacillales</taxon>
        <taxon>Listeriaceae</taxon>
        <taxon>Listeria</taxon>
    </lineage>
</organism>
<keyword evidence="1" id="KW-0812">Transmembrane</keyword>
<dbReference type="EMBL" id="JAARPT010000002">
    <property type="protein sequence ID" value="MBC1400733.1"/>
    <property type="molecule type" value="Genomic_DNA"/>
</dbReference>
<comment type="caution">
    <text evidence="2">The sequence shown here is derived from an EMBL/GenBank/DDBJ whole genome shotgun (WGS) entry which is preliminary data.</text>
</comment>
<evidence type="ECO:0000313" key="5">
    <source>
        <dbReference type="Proteomes" id="UP000574104"/>
    </source>
</evidence>
<name>A0A841YKP3_9LIST</name>
<evidence type="ECO:0000256" key="1">
    <source>
        <dbReference type="SAM" id="Phobius"/>
    </source>
</evidence>
<keyword evidence="1" id="KW-0472">Membrane</keyword>
<evidence type="ECO:0000313" key="2">
    <source>
        <dbReference type="EMBL" id="MBC1400733.1"/>
    </source>
</evidence>
<feature type="transmembrane region" description="Helical" evidence="1">
    <location>
        <begin position="32"/>
        <end position="55"/>
    </location>
</feature>
<dbReference type="RefSeq" id="WP_185405518.1">
    <property type="nucleotide sequence ID" value="NZ_JAARPT010000002.1"/>
</dbReference>
<dbReference type="Proteomes" id="UP000574104">
    <property type="component" value="Unassembled WGS sequence"/>
</dbReference>
<feature type="transmembrane region" description="Helical" evidence="1">
    <location>
        <begin position="7"/>
        <end position="26"/>
    </location>
</feature>
<dbReference type="Proteomes" id="UP000544413">
    <property type="component" value="Unassembled WGS sequence"/>
</dbReference>
<accession>A0A841YKP3</accession>
<sequence length="85" mass="9426">MAMQFVNVKVILYGITTFSTLVLPYFTGVMQVSFFVLLLTVIGFSGTCCWAMFGSIFSRIFAEHKRGLNVVMALLLGYCAISILL</sequence>